<dbReference type="Proteomes" id="UP000237347">
    <property type="component" value="Unassembled WGS sequence"/>
</dbReference>
<comment type="caution">
    <text evidence="1">The sequence shown here is derived from an EMBL/GenBank/DDBJ whole genome shotgun (WGS) entry which is preliminary data.</text>
</comment>
<dbReference type="GO" id="GO:0009451">
    <property type="term" value="P:RNA modification"/>
    <property type="evidence" value="ECO:0007669"/>
    <property type="project" value="InterPro"/>
</dbReference>
<evidence type="ECO:0000313" key="2">
    <source>
        <dbReference type="Proteomes" id="UP000237347"/>
    </source>
</evidence>
<proteinExistence type="predicted"/>
<organism evidence="1 2">
    <name type="scientific">Quercus suber</name>
    <name type="common">Cork oak</name>
    <dbReference type="NCBI Taxonomy" id="58331"/>
    <lineage>
        <taxon>Eukaryota</taxon>
        <taxon>Viridiplantae</taxon>
        <taxon>Streptophyta</taxon>
        <taxon>Embryophyta</taxon>
        <taxon>Tracheophyta</taxon>
        <taxon>Spermatophyta</taxon>
        <taxon>Magnoliopsida</taxon>
        <taxon>eudicotyledons</taxon>
        <taxon>Gunneridae</taxon>
        <taxon>Pentapetalae</taxon>
        <taxon>rosids</taxon>
        <taxon>fabids</taxon>
        <taxon>Fagales</taxon>
        <taxon>Fagaceae</taxon>
        <taxon>Quercus</taxon>
    </lineage>
</organism>
<dbReference type="InterPro" id="IPR046848">
    <property type="entry name" value="E_motif"/>
</dbReference>
<name>A0AAW0KS91_QUESU</name>
<protein>
    <submittedName>
        <fullName evidence="1">Pentatricopeptide repeat-containing protein</fullName>
    </submittedName>
</protein>
<dbReference type="AlphaFoldDB" id="A0AAW0KS91"/>
<dbReference type="GO" id="GO:0003723">
    <property type="term" value="F:RNA binding"/>
    <property type="evidence" value="ECO:0007669"/>
    <property type="project" value="InterPro"/>
</dbReference>
<reference evidence="1 2" key="1">
    <citation type="journal article" date="2018" name="Sci. Data">
        <title>The draft genome sequence of cork oak.</title>
        <authorList>
            <person name="Ramos A.M."/>
            <person name="Usie A."/>
            <person name="Barbosa P."/>
            <person name="Barros P.M."/>
            <person name="Capote T."/>
            <person name="Chaves I."/>
            <person name="Simoes F."/>
            <person name="Abreu I."/>
            <person name="Carrasquinho I."/>
            <person name="Faro C."/>
            <person name="Guimaraes J.B."/>
            <person name="Mendonca D."/>
            <person name="Nobrega F."/>
            <person name="Rodrigues L."/>
            <person name="Saibo N.J.M."/>
            <person name="Varela M.C."/>
            <person name="Egas C."/>
            <person name="Matos J."/>
            <person name="Miguel C.M."/>
            <person name="Oliveira M.M."/>
            <person name="Ricardo C.P."/>
            <person name="Goncalves S."/>
        </authorList>
    </citation>
    <scope>NUCLEOTIDE SEQUENCE [LARGE SCALE GENOMIC DNA]</scope>
    <source>
        <strain evidence="2">cv. HL8</strain>
    </source>
</reference>
<sequence length="218" mass="24835">MVVGYAFADDCAVKPLTSLAAKWGKRLFTRCIPIEATVDNVQLYFSQFGYVLYVYLAKGKIDTLVSLYLWHLLQFSNSNTVVKSNGMRKKGPECAPKSTSRGDIEAARKIFDVLPQRGIDSWNAMIIAYSRKKYPDEVDFHGGPQGMYEASKWDDVASVRKIMKETGMKKVPGYSVVEVKGKFHAFLMEDKSHYQYENMMQLLDKLDHEMRATGYVLN</sequence>
<keyword evidence="2" id="KW-1185">Reference proteome</keyword>
<gene>
    <name evidence="1" type="primary">PCMP-E96_4</name>
    <name evidence="1" type="ORF">CFP56_015475</name>
</gene>
<evidence type="ECO:0000313" key="1">
    <source>
        <dbReference type="EMBL" id="KAK7841394.1"/>
    </source>
</evidence>
<dbReference type="InterPro" id="IPR046960">
    <property type="entry name" value="PPR_At4g14850-like_plant"/>
</dbReference>
<accession>A0AAW0KS91</accession>
<dbReference type="EMBL" id="PKMF04000242">
    <property type="protein sequence ID" value="KAK7841394.1"/>
    <property type="molecule type" value="Genomic_DNA"/>
</dbReference>
<dbReference type="PANTHER" id="PTHR47926">
    <property type="entry name" value="PENTATRICOPEPTIDE REPEAT-CONTAINING PROTEIN"/>
    <property type="match status" value="1"/>
</dbReference>
<dbReference type="Pfam" id="PF20431">
    <property type="entry name" value="E_motif"/>
    <property type="match status" value="1"/>
</dbReference>